<dbReference type="STRING" id="135651.G0P1F7"/>
<comment type="catalytic activity">
    <reaction evidence="15">
        <text>L-threonyl-[protein] + ATP = O-phospho-L-threonyl-[protein] + ADP + H(+)</text>
        <dbReference type="Rhea" id="RHEA:46608"/>
        <dbReference type="Rhea" id="RHEA-COMP:11060"/>
        <dbReference type="Rhea" id="RHEA-COMP:11605"/>
        <dbReference type="ChEBI" id="CHEBI:15378"/>
        <dbReference type="ChEBI" id="CHEBI:30013"/>
        <dbReference type="ChEBI" id="CHEBI:30616"/>
        <dbReference type="ChEBI" id="CHEBI:61977"/>
        <dbReference type="ChEBI" id="CHEBI:456216"/>
        <dbReference type="EC" id="2.7.11.1"/>
    </reaction>
</comment>
<evidence type="ECO:0000313" key="23">
    <source>
        <dbReference type="EMBL" id="EGT42298.1"/>
    </source>
</evidence>
<proteinExistence type="inferred from homology"/>
<feature type="region of interest" description="Disordered" evidence="21">
    <location>
        <begin position="778"/>
        <end position="874"/>
    </location>
</feature>
<dbReference type="AlphaFoldDB" id="G0P1F7"/>
<dbReference type="PANTHER" id="PTHR24346:SF45">
    <property type="entry name" value="PROTEIN KINASE DOMAIN-CONTAINING PROTEIN"/>
    <property type="match status" value="1"/>
</dbReference>
<keyword evidence="5" id="KW-0488">Methylation</keyword>
<evidence type="ECO:0000256" key="21">
    <source>
        <dbReference type="SAM" id="MobiDB-lite"/>
    </source>
</evidence>
<dbReference type="Proteomes" id="UP000008068">
    <property type="component" value="Unassembled WGS sequence"/>
</dbReference>
<feature type="compositionally biased region" description="Low complexity" evidence="21">
    <location>
        <begin position="980"/>
        <end position="994"/>
    </location>
</feature>
<evidence type="ECO:0000256" key="19">
    <source>
        <dbReference type="ARBA" id="ARBA00077142"/>
    </source>
</evidence>
<dbReference type="FunCoup" id="G0P1F7">
    <property type="interactions" value="19"/>
</dbReference>
<accession>G0P1F7</accession>
<evidence type="ECO:0000313" key="24">
    <source>
        <dbReference type="Proteomes" id="UP000008068"/>
    </source>
</evidence>
<protein>
    <recommendedName>
        <fullName evidence="18">SNF-related serine/threonine-protein kinase</fullName>
        <ecNumber evidence="4">2.7.11.1</ecNumber>
    </recommendedName>
    <alternativeName>
        <fullName evidence="19">SNF1-related kinase</fullName>
    </alternativeName>
</protein>
<comment type="similarity">
    <text evidence="3">Belongs to the protein kinase superfamily. CAMK Ser/Thr protein kinase family.</text>
</comment>
<dbReference type="PROSITE" id="PS50011">
    <property type="entry name" value="PROTEIN_KINASE_DOM"/>
    <property type="match status" value="1"/>
</dbReference>
<keyword evidence="6" id="KW-0723">Serine/threonine-protein kinase</keyword>
<feature type="region of interest" description="Disordered" evidence="21">
    <location>
        <begin position="468"/>
        <end position="491"/>
    </location>
</feature>
<evidence type="ECO:0000256" key="18">
    <source>
        <dbReference type="ARBA" id="ARBA00074971"/>
    </source>
</evidence>
<dbReference type="OrthoDB" id="193931at2759"/>
<dbReference type="Gene3D" id="1.10.510.10">
    <property type="entry name" value="Transferase(Phosphotransferase) domain 1"/>
    <property type="match status" value="1"/>
</dbReference>
<evidence type="ECO:0000259" key="22">
    <source>
        <dbReference type="PROSITE" id="PS50011"/>
    </source>
</evidence>
<evidence type="ECO:0000256" key="3">
    <source>
        <dbReference type="ARBA" id="ARBA00006692"/>
    </source>
</evidence>
<comment type="catalytic activity">
    <reaction evidence="16">
        <text>L-seryl-[protein] + ATP = O-phospho-L-seryl-[protein] + ADP + H(+)</text>
        <dbReference type="Rhea" id="RHEA:17989"/>
        <dbReference type="Rhea" id="RHEA-COMP:9863"/>
        <dbReference type="Rhea" id="RHEA-COMP:11604"/>
        <dbReference type="ChEBI" id="CHEBI:15378"/>
        <dbReference type="ChEBI" id="CHEBI:29999"/>
        <dbReference type="ChEBI" id="CHEBI:30616"/>
        <dbReference type="ChEBI" id="CHEBI:83421"/>
        <dbReference type="ChEBI" id="CHEBI:456216"/>
        <dbReference type="EC" id="2.7.11.1"/>
    </reaction>
</comment>
<dbReference type="GO" id="GO:0046872">
    <property type="term" value="F:metal ion binding"/>
    <property type="evidence" value="ECO:0007669"/>
    <property type="project" value="UniProtKB-KW"/>
</dbReference>
<dbReference type="Pfam" id="PF00069">
    <property type="entry name" value="Pkinase"/>
    <property type="match status" value="1"/>
</dbReference>
<dbReference type="GO" id="GO:0035556">
    <property type="term" value="P:intracellular signal transduction"/>
    <property type="evidence" value="ECO:0007669"/>
    <property type="project" value="TreeGrafter"/>
</dbReference>
<evidence type="ECO:0000256" key="2">
    <source>
        <dbReference type="ARBA" id="ARBA00004123"/>
    </source>
</evidence>
<dbReference type="EMBL" id="GL380012">
    <property type="protein sequence ID" value="EGT42298.1"/>
    <property type="molecule type" value="Genomic_DNA"/>
</dbReference>
<keyword evidence="24" id="KW-1185">Reference proteome</keyword>
<evidence type="ECO:0000256" key="5">
    <source>
        <dbReference type="ARBA" id="ARBA00022481"/>
    </source>
</evidence>
<feature type="region of interest" description="Disordered" evidence="21">
    <location>
        <begin position="592"/>
        <end position="694"/>
    </location>
</feature>
<feature type="compositionally biased region" description="Low complexity" evidence="21">
    <location>
        <begin position="597"/>
        <end position="623"/>
    </location>
</feature>
<dbReference type="GO" id="GO:0005737">
    <property type="term" value="C:cytoplasm"/>
    <property type="evidence" value="ECO:0007669"/>
    <property type="project" value="TreeGrafter"/>
</dbReference>
<sequence>MSNAPETGALRRKTSLHIRDTRIAGLYDLEKTIGQGHFAVVKLAKHVFTGEMVAVKIIDKTKMDEASTSQIMKEVRCMKLVQHANIVRLYEVLDTQTKIFLILELGDYDLHDFIIKHEKGVCESLAQQYFCQIMTAIDYCHQLHVVHRDLKPENVVFFEKLGMVKLTDFGFSNSYEPGEQLSTSCGSLAYSAPEILLGDSYDAPAVDVWSLGVILYMLVCGRLPFQEANDSETLTKILDCKYSIPDVLSDECRVLIQSMLVREPQKRASLEKIVSSSWVQAGDRGLSTAIPLIVRHHLPTSAHATIIEQMVAGGIASEENILRFLENDEYNSVTATYYLLAERVLASYREEQARELLAKHLDMEMDRPSMESSTENATSRGNVNSRCRSRSNSWRARPCSILKEESEEELSSYLRSASRQSSRFFPLHDFVSSPRSASRCCSAQMSRQNSEEAVSLKSMDSDHRPTTFFIPTPSGGSSGVTPTTPTSTINRFDDVLSPIDEREGSEMDIQKNLRRSVLNDIVDESLSGEEHAIRKSSDSCLHAIHHQLLRSASAKRLLRRNSSPSVSMFSGIARDRVSPQAVQELLDLNRLGGARGRAASPESVRSSRSPSPPASSSGRTSPAMSTISSMSRLKVSSASVTNSGMRKLSSSPHLLGICEETEDGSEVQQTTSGRHLRTMDDRGGRANRSASTGLVHLPSRHHSIHATKSSAASLLSTPFVTKPANQIITSTSSTSTPAIGGGSSSSSSSFSNTYSAVRSIRPRQAIVSPDILRRYDPHQRFISRSKRSTSCSSSDASDDDDGRRLTMLSTKCTSKFDDKGNKKDEDDDGADGGVAGRRGNSGGGGASGSGVVGKQSSNGQAGISAGQQGNEKRSNLNDAVLLPLRPIPEMTLLDQTLNSPDSVSIKNRILHTSLSTQTMIRKWTEMDSWYGTPPRDYEDRPTSESKTPWLRCLRRTSSSQDLIRESPDEKPPLIEEHPLESPLTTPTSPITHQSHTTTTHHIHQNMYNDSKFSFLNTLPMEKVDRWLQCAEFVF</sequence>
<dbReference type="InterPro" id="IPR017441">
    <property type="entry name" value="Protein_kinase_ATP_BS"/>
</dbReference>
<dbReference type="InterPro" id="IPR011009">
    <property type="entry name" value="Kinase-like_dom_sf"/>
</dbReference>
<feature type="domain" description="Protein kinase" evidence="22">
    <location>
        <begin position="27"/>
        <end position="279"/>
    </location>
</feature>
<dbReference type="CDD" id="cd14339">
    <property type="entry name" value="UBA_SNRK"/>
    <property type="match status" value="1"/>
</dbReference>
<dbReference type="InterPro" id="IPR000719">
    <property type="entry name" value="Prot_kinase_dom"/>
</dbReference>
<keyword evidence="7" id="KW-0597">Phosphoprotein</keyword>
<dbReference type="PANTHER" id="PTHR24346">
    <property type="entry name" value="MAP/MICROTUBULE AFFINITY-REGULATING KINASE"/>
    <property type="match status" value="1"/>
</dbReference>
<feature type="binding site" evidence="20">
    <location>
        <position position="56"/>
    </location>
    <ligand>
        <name>ATP</name>
        <dbReference type="ChEBI" id="CHEBI:30616"/>
    </ligand>
</feature>
<dbReference type="HOGENOM" id="CLU_007233_2_0_1"/>
<feature type="compositionally biased region" description="Low complexity" evidence="21">
    <location>
        <begin position="471"/>
        <end position="488"/>
    </location>
</feature>
<feature type="compositionally biased region" description="Basic and acidic residues" evidence="21">
    <location>
        <begin position="814"/>
        <end position="824"/>
    </location>
</feature>
<comment type="function">
    <text evidence="17">May play a role in hematopoietic cell proliferation or differentiation. Potential mediator of neuronal apoptosis.</text>
</comment>
<evidence type="ECO:0000256" key="10">
    <source>
        <dbReference type="ARBA" id="ARBA00022741"/>
    </source>
</evidence>
<dbReference type="EC" id="2.7.11.1" evidence="4"/>
<dbReference type="PROSITE" id="PS00108">
    <property type="entry name" value="PROTEIN_KINASE_ST"/>
    <property type="match status" value="1"/>
</dbReference>
<evidence type="ECO:0000256" key="4">
    <source>
        <dbReference type="ARBA" id="ARBA00012513"/>
    </source>
</evidence>
<evidence type="ECO:0000256" key="6">
    <source>
        <dbReference type="ARBA" id="ARBA00022527"/>
    </source>
</evidence>
<keyword evidence="12 20" id="KW-0067">ATP-binding</keyword>
<evidence type="ECO:0000256" key="17">
    <source>
        <dbReference type="ARBA" id="ARBA00054738"/>
    </source>
</evidence>
<feature type="compositionally biased region" description="Polar residues" evidence="21">
    <location>
        <begin position="624"/>
        <end position="652"/>
    </location>
</feature>
<dbReference type="GO" id="GO:0004674">
    <property type="term" value="F:protein serine/threonine kinase activity"/>
    <property type="evidence" value="ECO:0007669"/>
    <property type="project" value="UniProtKB-KW"/>
</dbReference>
<comment type="subcellular location">
    <subcellularLocation>
        <location evidence="2">Nucleus</location>
    </subcellularLocation>
</comment>
<keyword evidence="13" id="KW-0460">Magnesium</keyword>
<gene>
    <name evidence="23" type="ORF">CAEBREN_09738</name>
</gene>
<comment type="cofactor">
    <cofactor evidence="1">
        <name>Mg(2+)</name>
        <dbReference type="ChEBI" id="CHEBI:18420"/>
    </cofactor>
</comment>
<feature type="region of interest" description="Disordered" evidence="21">
    <location>
        <begin position="366"/>
        <end position="388"/>
    </location>
</feature>
<evidence type="ECO:0000256" key="15">
    <source>
        <dbReference type="ARBA" id="ARBA00047899"/>
    </source>
</evidence>
<name>G0P1F7_CAEBE</name>
<evidence type="ECO:0000256" key="8">
    <source>
        <dbReference type="ARBA" id="ARBA00022679"/>
    </source>
</evidence>
<keyword evidence="8" id="KW-0808">Transferase</keyword>
<feature type="region of interest" description="Disordered" evidence="21">
    <location>
        <begin position="730"/>
        <end position="751"/>
    </location>
</feature>
<dbReference type="CDD" id="cd14074">
    <property type="entry name" value="STKc_SNRK"/>
    <property type="match status" value="1"/>
</dbReference>
<evidence type="ECO:0000256" key="1">
    <source>
        <dbReference type="ARBA" id="ARBA00001946"/>
    </source>
</evidence>
<dbReference type="PROSITE" id="PS00107">
    <property type="entry name" value="PROTEIN_KINASE_ATP"/>
    <property type="match status" value="1"/>
</dbReference>
<dbReference type="GO" id="GO:0005634">
    <property type="term" value="C:nucleus"/>
    <property type="evidence" value="ECO:0007669"/>
    <property type="project" value="UniProtKB-SubCell"/>
</dbReference>
<evidence type="ECO:0000256" key="14">
    <source>
        <dbReference type="ARBA" id="ARBA00023242"/>
    </source>
</evidence>
<dbReference type="InterPro" id="IPR008271">
    <property type="entry name" value="Ser/Thr_kinase_AS"/>
</dbReference>
<evidence type="ECO:0000256" key="7">
    <source>
        <dbReference type="ARBA" id="ARBA00022553"/>
    </source>
</evidence>
<dbReference type="InParanoid" id="G0P1F7"/>
<evidence type="ECO:0000256" key="13">
    <source>
        <dbReference type="ARBA" id="ARBA00022842"/>
    </source>
</evidence>
<keyword evidence="9" id="KW-0479">Metal-binding</keyword>
<dbReference type="SMART" id="SM00220">
    <property type="entry name" value="S_TKc"/>
    <property type="match status" value="1"/>
</dbReference>
<dbReference type="OMA" id="QNNFART"/>
<feature type="compositionally biased region" description="Gly residues" evidence="21">
    <location>
        <begin position="831"/>
        <end position="851"/>
    </location>
</feature>
<dbReference type="FunFam" id="3.30.200.20:FF:000003">
    <property type="entry name" value="Non-specific serine/threonine protein kinase"/>
    <property type="match status" value="1"/>
</dbReference>
<evidence type="ECO:0000256" key="20">
    <source>
        <dbReference type="PROSITE-ProRule" id="PRU10141"/>
    </source>
</evidence>
<keyword evidence="11" id="KW-0418">Kinase</keyword>
<evidence type="ECO:0000256" key="12">
    <source>
        <dbReference type="ARBA" id="ARBA00022840"/>
    </source>
</evidence>
<reference evidence="24" key="1">
    <citation type="submission" date="2011-07" db="EMBL/GenBank/DDBJ databases">
        <authorList>
            <consortium name="Caenorhabditis brenneri Sequencing and Analysis Consortium"/>
            <person name="Wilson R.K."/>
        </authorList>
    </citation>
    <scope>NUCLEOTIDE SEQUENCE [LARGE SCALE GENOMIC DNA]</scope>
    <source>
        <strain evidence="24">PB2801</strain>
    </source>
</reference>
<keyword evidence="14" id="KW-0539">Nucleus</keyword>
<evidence type="ECO:0000256" key="9">
    <source>
        <dbReference type="ARBA" id="ARBA00022723"/>
    </source>
</evidence>
<feature type="compositionally biased region" description="Basic and acidic residues" evidence="21">
    <location>
        <begin position="962"/>
        <end position="979"/>
    </location>
</feature>
<dbReference type="FunFam" id="1.10.510.10:FF:000166">
    <property type="entry name" value="SNF-related serine/threonine-protein kinase"/>
    <property type="match status" value="1"/>
</dbReference>
<feature type="region of interest" description="Disordered" evidence="21">
    <location>
        <begin position="958"/>
        <end position="994"/>
    </location>
</feature>
<dbReference type="SUPFAM" id="SSF56112">
    <property type="entry name" value="Protein kinase-like (PK-like)"/>
    <property type="match status" value="1"/>
</dbReference>
<evidence type="ECO:0000256" key="11">
    <source>
        <dbReference type="ARBA" id="ARBA00022777"/>
    </source>
</evidence>
<organism evidence="24">
    <name type="scientific">Caenorhabditis brenneri</name>
    <name type="common">Nematode worm</name>
    <dbReference type="NCBI Taxonomy" id="135651"/>
    <lineage>
        <taxon>Eukaryota</taxon>
        <taxon>Metazoa</taxon>
        <taxon>Ecdysozoa</taxon>
        <taxon>Nematoda</taxon>
        <taxon>Chromadorea</taxon>
        <taxon>Rhabditida</taxon>
        <taxon>Rhabditina</taxon>
        <taxon>Rhabditomorpha</taxon>
        <taxon>Rhabditoidea</taxon>
        <taxon>Rhabditidae</taxon>
        <taxon>Peloderinae</taxon>
        <taxon>Caenorhabditis</taxon>
    </lineage>
</organism>
<feature type="compositionally biased region" description="Low complexity" evidence="21">
    <location>
        <begin position="379"/>
        <end position="388"/>
    </location>
</feature>
<keyword evidence="10 20" id="KW-0547">Nucleotide-binding</keyword>
<evidence type="ECO:0000256" key="16">
    <source>
        <dbReference type="ARBA" id="ARBA00048679"/>
    </source>
</evidence>
<dbReference type="GO" id="GO:0005524">
    <property type="term" value="F:ATP binding"/>
    <property type="evidence" value="ECO:0007669"/>
    <property type="project" value="UniProtKB-UniRule"/>
</dbReference>
<dbReference type="eggNOG" id="KOG4717">
    <property type="taxonomic scope" value="Eukaryota"/>
</dbReference>